<evidence type="ECO:0000313" key="2">
    <source>
        <dbReference type="Proteomes" id="UP001054945"/>
    </source>
</evidence>
<sequence length="205" mass="21824">MFRITRGKEFSCGPHSVNTAPLPLGITEALVNSLRITIQSLAGGLWPESPAAPHFITRNCGVRGPGLAVEVSVCHLAGTPPGVVSVSNLPWNHYCCWSEVSHPQAADESHISGQSTTLVNTHSNGHISWSDHSHHSLLVAGQVVSSHNPKTTQCINHPTAGLRAWFQCGQAGRETQPASQALVAGKVASNKVKFYCLQNELPASD</sequence>
<gene>
    <name evidence="1" type="ORF">CEXT_285191</name>
</gene>
<protein>
    <submittedName>
        <fullName evidence="1">Uncharacterized protein</fullName>
    </submittedName>
</protein>
<organism evidence="1 2">
    <name type="scientific">Caerostris extrusa</name>
    <name type="common">Bark spider</name>
    <name type="synonym">Caerostris bankana</name>
    <dbReference type="NCBI Taxonomy" id="172846"/>
    <lineage>
        <taxon>Eukaryota</taxon>
        <taxon>Metazoa</taxon>
        <taxon>Ecdysozoa</taxon>
        <taxon>Arthropoda</taxon>
        <taxon>Chelicerata</taxon>
        <taxon>Arachnida</taxon>
        <taxon>Araneae</taxon>
        <taxon>Araneomorphae</taxon>
        <taxon>Entelegynae</taxon>
        <taxon>Araneoidea</taxon>
        <taxon>Araneidae</taxon>
        <taxon>Caerostris</taxon>
    </lineage>
</organism>
<comment type="caution">
    <text evidence="1">The sequence shown here is derived from an EMBL/GenBank/DDBJ whole genome shotgun (WGS) entry which is preliminary data.</text>
</comment>
<dbReference type="Proteomes" id="UP001054945">
    <property type="component" value="Unassembled WGS sequence"/>
</dbReference>
<evidence type="ECO:0000313" key="1">
    <source>
        <dbReference type="EMBL" id="GIY66549.1"/>
    </source>
</evidence>
<accession>A0AAV4V954</accession>
<reference evidence="1 2" key="1">
    <citation type="submission" date="2021-06" db="EMBL/GenBank/DDBJ databases">
        <title>Caerostris extrusa draft genome.</title>
        <authorList>
            <person name="Kono N."/>
            <person name="Arakawa K."/>
        </authorList>
    </citation>
    <scope>NUCLEOTIDE SEQUENCE [LARGE SCALE GENOMIC DNA]</scope>
</reference>
<dbReference type="EMBL" id="BPLR01014130">
    <property type="protein sequence ID" value="GIY66549.1"/>
    <property type="molecule type" value="Genomic_DNA"/>
</dbReference>
<proteinExistence type="predicted"/>
<keyword evidence="2" id="KW-1185">Reference proteome</keyword>
<name>A0AAV4V954_CAEEX</name>
<dbReference type="AlphaFoldDB" id="A0AAV4V954"/>